<evidence type="ECO:0000313" key="7">
    <source>
        <dbReference type="EMBL" id="KAK5695253.1"/>
    </source>
</evidence>
<proteinExistence type="inferred from homology"/>
<dbReference type="EMBL" id="JAVRQU010000014">
    <property type="protein sequence ID" value="KAK5695253.1"/>
    <property type="molecule type" value="Genomic_DNA"/>
</dbReference>
<comment type="similarity">
    <text evidence="2">Belongs to the UPF0057 (PMP3) family.</text>
</comment>
<keyword evidence="3 6" id="KW-0812">Transmembrane</keyword>
<dbReference type="PROSITE" id="PS51257">
    <property type="entry name" value="PROKAR_LIPOPROTEIN"/>
    <property type="match status" value="1"/>
</dbReference>
<organism evidence="7 8">
    <name type="scientific">Elasticomyces elasticus</name>
    <dbReference type="NCBI Taxonomy" id="574655"/>
    <lineage>
        <taxon>Eukaryota</taxon>
        <taxon>Fungi</taxon>
        <taxon>Dikarya</taxon>
        <taxon>Ascomycota</taxon>
        <taxon>Pezizomycotina</taxon>
        <taxon>Dothideomycetes</taxon>
        <taxon>Dothideomycetidae</taxon>
        <taxon>Mycosphaerellales</taxon>
        <taxon>Teratosphaeriaceae</taxon>
        <taxon>Elasticomyces</taxon>
    </lineage>
</organism>
<evidence type="ECO:0000256" key="1">
    <source>
        <dbReference type="ARBA" id="ARBA00004370"/>
    </source>
</evidence>
<comment type="subcellular location">
    <subcellularLocation>
        <location evidence="1">Membrane</location>
    </subcellularLocation>
</comment>
<keyword evidence="4 6" id="KW-1133">Transmembrane helix</keyword>
<reference evidence="7" key="1">
    <citation type="submission" date="2023-08" db="EMBL/GenBank/DDBJ databases">
        <title>Black Yeasts Isolated from many extreme environments.</title>
        <authorList>
            <person name="Coleine C."/>
            <person name="Stajich J.E."/>
            <person name="Selbmann L."/>
        </authorList>
    </citation>
    <scope>NUCLEOTIDE SEQUENCE</scope>
    <source>
        <strain evidence="7">CCFEE 5810</strain>
    </source>
</reference>
<dbReference type="Proteomes" id="UP001310594">
    <property type="component" value="Unassembled WGS sequence"/>
</dbReference>
<feature type="transmembrane region" description="Helical" evidence="6">
    <location>
        <begin position="40"/>
        <end position="64"/>
    </location>
</feature>
<evidence type="ECO:0000256" key="6">
    <source>
        <dbReference type="SAM" id="Phobius"/>
    </source>
</evidence>
<dbReference type="GO" id="GO:0016020">
    <property type="term" value="C:membrane"/>
    <property type="evidence" value="ECO:0007669"/>
    <property type="project" value="UniProtKB-SubCell"/>
</dbReference>
<dbReference type="Pfam" id="PF01679">
    <property type="entry name" value="Pmp3"/>
    <property type="match status" value="1"/>
</dbReference>
<dbReference type="PANTHER" id="PTHR21659:SF42">
    <property type="entry name" value="UPF0057 MEMBRANE PROTEIN ZK632.10-RELATED"/>
    <property type="match status" value="1"/>
</dbReference>
<dbReference type="PANTHER" id="PTHR21659">
    <property type="entry name" value="HYDROPHOBIC PROTEIN RCI2 LOW TEMPERATURE AND SALT RESPONSIVE PROTEIN LTI6 -RELATED"/>
    <property type="match status" value="1"/>
</dbReference>
<evidence type="ECO:0000256" key="2">
    <source>
        <dbReference type="ARBA" id="ARBA00009530"/>
    </source>
</evidence>
<evidence type="ECO:0000313" key="8">
    <source>
        <dbReference type="Proteomes" id="UP001310594"/>
    </source>
</evidence>
<dbReference type="PROSITE" id="PS01309">
    <property type="entry name" value="UPF0057"/>
    <property type="match status" value="1"/>
</dbReference>
<evidence type="ECO:0000256" key="5">
    <source>
        <dbReference type="ARBA" id="ARBA00023136"/>
    </source>
</evidence>
<accession>A0AAN7ZS76</accession>
<sequence>MKQTASTPAMDSALLLVLISLILPPAGVYLLTGCGADVLINIILTCLGYFPGHVHAFYLIYVYYKERERDEQIPRLVDARQRQADGQEWREGEMKEGYGTMSYAQGGEGVAVNTTKD</sequence>
<evidence type="ECO:0008006" key="9">
    <source>
        <dbReference type="Google" id="ProtNLM"/>
    </source>
</evidence>
<evidence type="ECO:0000256" key="4">
    <source>
        <dbReference type="ARBA" id="ARBA00022989"/>
    </source>
</evidence>
<dbReference type="AlphaFoldDB" id="A0AAN7ZS76"/>
<name>A0AAN7ZS76_9PEZI</name>
<keyword evidence="5 6" id="KW-0472">Membrane</keyword>
<gene>
    <name evidence="7" type="ORF">LTR97_008759</name>
</gene>
<comment type="caution">
    <text evidence="7">The sequence shown here is derived from an EMBL/GenBank/DDBJ whole genome shotgun (WGS) entry which is preliminary data.</text>
</comment>
<protein>
    <recommendedName>
        <fullName evidence="9">Stress response RCI peptide</fullName>
    </recommendedName>
</protein>
<dbReference type="InterPro" id="IPR000612">
    <property type="entry name" value="PMP3"/>
</dbReference>
<evidence type="ECO:0000256" key="3">
    <source>
        <dbReference type="ARBA" id="ARBA00022692"/>
    </source>
</evidence>